<feature type="transmembrane region" description="Helical" evidence="1">
    <location>
        <begin position="206"/>
        <end position="231"/>
    </location>
</feature>
<accession>A0A3P3VT16</accession>
<name>A0A3P3VT16_9MICO</name>
<evidence type="ECO:0000256" key="1">
    <source>
        <dbReference type="SAM" id="Phobius"/>
    </source>
</evidence>
<comment type="caution">
    <text evidence="2">The sequence shown here is derived from an EMBL/GenBank/DDBJ whole genome shotgun (WGS) entry which is preliminary data.</text>
</comment>
<sequence>MREHPHASWRALGATWRLAERTGAPLGPALRDLAAGFRDLGQSERDVSVALSGPASTSRLVTALPLIGVALGALLGFDTLGVLTGEPVGWLLVAIGVGLLVAGWWWSRTLVRRASKRPTTPGFGLDLVAMGMHGGGAADAIVSEVRSTLRAFRLEPSGIERASPVLELATGAGVPAAELLRAEASLERTRARTDAARAAAKLGVTLMLPLGVCILPAFLALGVAPLLVAVLQRVLS</sequence>
<keyword evidence="3" id="KW-1185">Reference proteome</keyword>
<gene>
    <name evidence="2" type="ORF">EG850_11855</name>
</gene>
<protein>
    <recommendedName>
        <fullName evidence="4">Type II secretion system protein GspF domain-containing protein</fullName>
    </recommendedName>
</protein>
<proteinExistence type="predicted"/>
<dbReference type="Proteomes" id="UP000274391">
    <property type="component" value="Unassembled WGS sequence"/>
</dbReference>
<dbReference type="PANTHER" id="PTHR35007:SF4">
    <property type="entry name" value="CONSERVED TRANSMEMBRANE PROTEIN-RELATED"/>
    <property type="match status" value="1"/>
</dbReference>
<evidence type="ECO:0000313" key="2">
    <source>
        <dbReference type="EMBL" id="RRJ85790.1"/>
    </source>
</evidence>
<keyword evidence="1" id="KW-1133">Transmembrane helix</keyword>
<evidence type="ECO:0008006" key="4">
    <source>
        <dbReference type="Google" id="ProtNLM"/>
    </source>
</evidence>
<feature type="transmembrane region" description="Helical" evidence="1">
    <location>
        <begin position="60"/>
        <end position="77"/>
    </location>
</feature>
<organism evidence="2 3">
    <name type="scientific">Gulosibacter macacae</name>
    <dbReference type="NCBI Taxonomy" id="2488791"/>
    <lineage>
        <taxon>Bacteria</taxon>
        <taxon>Bacillati</taxon>
        <taxon>Actinomycetota</taxon>
        <taxon>Actinomycetes</taxon>
        <taxon>Micrococcales</taxon>
        <taxon>Microbacteriaceae</taxon>
        <taxon>Gulosibacter</taxon>
    </lineage>
</organism>
<keyword evidence="1" id="KW-0472">Membrane</keyword>
<feature type="transmembrane region" description="Helical" evidence="1">
    <location>
        <begin position="89"/>
        <end position="107"/>
    </location>
</feature>
<keyword evidence="1" id="KW-0812">Transmembrane</keyword>
<dbReference type="AlphaFoldDB" id="A0A3P3VT16"/>
<reference evidence="2 3" key="1">
    <citation type="submission" date="2018-11" db="EMBL/GenBank/DDBJ databases">
        <title>YIM 102482-1 draft genome.</title>
        <authorList>
            <person name="Li G."/>
            <person name="Jiang Y."/>
        </authorList>
    </citation>
    <scope>NUCLEOTIDE SEQUENCE [LARGE SCALE GENOMIC DNA]</scope>
    <source>
        <strain evidence="2 3">YIM 102482-1</strain>
    </source>
</reference>
<dbReference type="EMBL" id="RQVS01000018">
    <property type="protein sequence ID" value="RRJ85790.1"/>
    <property type="molecule type" value="Genomic_DNA"/>
</dbReference>
<evidence type="ECO:0000313" key="3">
    <source>
        <dbReference type="Proteomes" id="UP000274391"/>
    </source>
</evidence>
<dbReference type="OrthoDB" id="3267562at2"/>
<dbReference type="PANTHER" id="PTHR35007">
    <property type="entry name" value="INTEGRAL MEMBRANE PROTEIN-RELATED"/>
    <property type="match status" value="1"/>
</dbReference>